<dbReference type="Pfam" id="PF25484">
    <property type="entry name" value="DUF7907"/>
    <property type="match status" value="1"/>
</dbReference>
<proteinExistence type="predicted"/>
<dbReference type="PRINTS" id="PR01217">
    <property type="entry name" value="PRICHEXTENSN"/>
</dbReference>
<name>A0A4U0WS59_9PEZI</name>
<evidence type="ECO:0000313" key="4">
    <source>
        <dbReference type="Proteomes" id="UP000309340"/>
    </source>
</evidence>
<dbReference type="Proteomes" id="UP000309340">
    <property type="component" value="Unassembled WGS sequence"/>
</dbReference>
<dbReference type="InterPro" id="IPR057229">
    <property type="entry name" value="DUF7907"/>
</dbReference>
<evidence type="ECO:0000259" key="2">
    <source>
        <dbReference type="Pfam" id="PF25484"/>
    </source>
</evidence>
<organism evidence="3 4">
    <name type="scientific">Friedmanniomyces simplex</name>
    <dbReference type="NCBI Taxonomy" id="329884"/>
    <lineage>
        <taxon>Eukaryota</taxon>
        <taxon>Fungi</taxon>
        <taxon>Dikarya</taxon>
        <taxon>Ascomycota</taxon>
        <taxon>Pezizomycotina</taxon>
        <taxon>Dothideomycetes</taxon>
        <taxon>Dothideomycetidae</taxon>
        <taxon>Mycosphaerellales</taxon>
        <taxon>Teratosphaeriaceae</taxon>
        <taxon>Friedmanniomyces</taxon>
    </lineage>
</organism>
<feature type="compositionally biased region" description="Polar residues" evidence="1">
    <location>
        <begin position="131"/>
        <end position="151"/>
    </location>
</feature>
<dbReference type="AlphaFoldDB" id="A0A4U0WS59"/>
<gene>
    <name evidence="3" type="ORF">B0A55_09616</name>
</gene>
<keyword evidence="4" id="KW-1185">Reference proteome</keyword>
<feature type="compositionally biased region" description="Pro residues" evidence="1">
    <location>
        <begin position="38"/>
        <end position="61"/>
    </location>
</feature>
<reference evidence="3 4" key="1">
    <citation type="submission" date="2017-03" db="EMBL/GenBank/DDBJ databases">
        <title>Genomes of endolithic fungi from Antarctica.</title>
        <authorList>
            <person name="Coleine C."/>
            <person name="Masonjones S."/>
            <person name="Stajich J.E."/>
        </authorList>
    </citation>
    <scope>NUCLEOTIDE SEQUENCE [LARGE SCALE GENOMIC DNA]</scope>
    <source>
        <strain evidence="3 4">CCFEE 5184</strain>
    </source>
</reference>
<sequence>MSQSVKATETSPSKPAVTTTTVTPEPPKDTGKSDPPKSDPTPPPPKSDPAPPPPKSDPAPPAGATTITSTVGKAAPSAQPDPAESDDTKRAPPTQTDDGKDKPAPPPPAVKTTTITPTSAPQQTTFETSKRISTSTVTADAKTSSSSGTVAPYTKTTTVAAGTNSVSQAAPTPTADQQQCDDVKNQRSFKVQSSVIKGNQTFDGIWVEQPPFTSGTTFPTLSKNAANAASIVFNPSAMTLAASHGDCKFTGFSMIPTSAQNQNPYSDTAFSQDLDKAKMSTDNNKVAWADARFGSWLVCNSGGVAQLKYWDASSQNQVDMARCAQVGLQAVST</sequence>
<dbReference type="OrthoDB" id="160645at2759"/>
<feature type="domain" description="DUF7907" evidence="2">
    <location>
        <begin position="187"/>
        <end position="331"/>
    </location>
</feature>
<protein>
    <recommendedName>
        <fullName evidence="2">DUF7907 domain-containing protein</fullName>
    </recommendedName>
</protein>
<feature type="compositionally biased region" description="Basic and acidic residues" evidence="1">
    <location>
        <begin position="26"/>
        <end position="37"/>
    </location>
</feature>
<accession>A0A4U0WS59</accession>
<feature type="compositionally biased region" description="Low complexity" evidence="1">
    <location>
        <begin position="110"/>
        <end position="125"/>
    </location>
</feature>
<evidence type="ECO:0000256" key="1">
    <source>
        <dbReference type="SAM" id="MobiDB-lite"/>
    </source>
</evidence>
<dbReference type="EMBL" id="NAJQ01000705">
    <property type="protein sequence ID" value="TKA65807.1"/>
    <property type="molecule type" value="Genomic_DNA"/>
</dbReference>
<evidence type="ECO:0000313" key="3">
    <source>
        <dbReference type="EMBL" id="TKA65807.1"/>
    </source>
</evidence>
<feature type="region of interest" description="Disordered" evidence="1">
    <location>
        <begin position="1"/>
        <end position="151"/>
    </location>
</feature>
<comment type="caution">
    <text evidence="3">The sequence shown here is derived from an EMBL/GenBank/DDBJ whole genome shotgun (WGS) entry which is preliminary data.</text>
</comment>
<feature type="compositionally biased region" description="Low complexity" evidence="1">
    <location>
        <begin position="10"/>
        <end position="23"/>
    </location>
</feature>